<evidence type="ECO:0000313" key="2">
    <source>
        <dbReference type="EMBL" id="GMI06247.1"/>
    </source>
</evidence>
<dbReference type="Pfam" id="PF02450">
    <property type="entry name" value="LCAT"/>
    <property type="match status" value="1"/>
</dbReference>
<dbReference type="EMBL" id="BRXW01000098">
    <property type="protein sequence ID" value="GMI06247.1"/>
    <property type="molecule type" value="Genomic_DNA"/>
</dbReference>
<accession>A0A9W7CGS7</accession>
<gene>
    <name evidence="2" type="ORF">TrLO_g11977</name>
</gene>
<dbReference type="InterPro" id="IPR003386">
    <property type="entry name" value="LACT/PDAT_acylTrfase"/>
</dbReference>
<sequence>MACLPPRRTRWCPSSARTSSTRTVSAARFRTELSSLPFSRLIVFTLLLLLPFVNPQLVVRRIQRDESSISQNFGDGVDDGLYSTTTDPNQGREEVDPGSVDAKTISRLIHKFKSAASSSSSASQFKSSTPSSLPPPPIILIPGLASSQLHSWSSPPSCPSLRLFTLVWLHLPTMAKIFSTSSSTQAKCWMSSMKLQMDESDPPDFKVRPGTGLEAVSRLSPESFLASGLLGGSNTLYASLIFWLADSLNYDESSLFGLGFDWRLSSKRMQERDDTFQTLFSTINDKVKKARRPGVVVAHSLGNRLFQSWLRWVEHEFYKEVVAENAAPDSAAEEWSTWFSSFIWEEGSVNPTEEVITEWKIEGKRRFQLWLDTHISTYVGLSAPILGAVNPIRAVISGESMGLPVSERDSRDMELTFGSTSTALPISTSELADWEGLKGAIGGGWAGQEGQFSTLRKIVEHRMDWDNHFPLVAVTEADEKNFKAGNLHLEGENDGVLAELSPLACSSGEAFKTFGDLFPETADPLLQKEKQLRSSFYQDWRFNIFDEIFERPEIRHVILAYGTNLPTEIGYTYAREAGRGKDDLPEVREVIWEEAGGEIVVEEEGMESTFLKMGGKKRREAMDVVVEERLGHAGDGTIPYLSLAWGHTWLLDFARKGWADENNKSGIQAITRTQKLAGSGSWKFKGEEHDTCVKIIDGGDQCLDDVLPHPHLTQYHPKMDKWSVSGISTETNKKWTTTVLEADGVEHKETPRNFDILNAVFAEVLQFADEEFD</sequence>
<dbReference type="GO" id="GO:0008374">
    <property type="term" value="F:O-acyltransferase activity"/>
    <property type="evidence" value="ECO:0007669"/>
    <property type="project" value="InterPro"/>
</dbReference>
<evidence type="ECO:0008006" key="4">
    <source>
        <dbReference type="Google" id="ProtNLM"/>
    </source>
</evidence>
<organism evidence="2 3">
    <name type="scientific">Triparma laevis f. longispina</name>
    <dbReference type="NCBI Taxonomy" id="1714387"/>
    <lineage>
        <taxon>Eukaryota</taxon>
        <taxon>Sar</taxon>
        <taxon>Stramenopiles</taxon>
        <taxon>Ochrophyta</taxon>
        <taxon>Bolidophyceae</taxon>
        <taxon>Parmales</taxon>
        <taxon>Triparmaceae</taxon>
        <taxon>Triparma</taxon>
    </lineage>
</organism>
<dbReference type="PANTHER" id="PTHR11440">
    <property type="entry name" value="LECITHIN-CHOLESTEROL ACYLTRANSFERASE-RELATED"/>
    <property type="match status" value="1"/>
</dbReference>
<dbReference type="AlphaFoldDB" id="A0A9W7CGS7"/>
<name>A0A9W7CGS7_9STRA</name>
<dbReference type="OrthoDB" id="190846at2759"/>
<keyword evidence="3" id="KW-1185">Reference proteome</keyword>
<comment type="caution">
    <text evidence="2">The sequence shown here is derived from an EMBL/GenBank/DDBJ whole genome shotgun (WGS) entry which is preliminary data.</text>
</comment>
<dbReference type="InterPro" id="IPR029058">
    <property type="entry name" value="AB_hydrolase_fold"/>
</dbReference>
<protein>
    <recommendedName>
        <fullName evidence="4">Phospholipid:diacylglycerol acyltransferase</fullName>
    </recommendedName>
</protein>
<evidence type="ECO:0000256" key="1">
    <source>
        <dbReference type="SAM" id="MobiDB-lite"/>
    </source>
</evidence>
<reference evidence="3" key="1">
    <citation type="journal article" date="2023" name="Commun. Biol.">
        <title>Genome analysis of Parmales, the sister group of diatoms, reveals the evolutionary specialization of diatoms from phago-mixotrophs to photoautotrophs.</title>
        <authorList>
            <person name="Ban H."/>
            <person name="Sato S."/>
            <person name="Yoshikawa S."/>
            <person name="Yamada K."/>
            <person name="Nakamura Y."/>
            <person name="Ichinomiya M."/>
            <person name="Sato N."/>
            <person name="Blanc-Mathieu R."/>
            <person name="Endo H."/>
            <person name="Kuwata A."/>
            <person name="Ogata H."/>
        </authorList>
    </citation>
    <scope>NUCLEOTIDE SEQUENCE [LARGE SCALE GENOMIC DNA]</scope>
    <source>
        <strain evidence="3">NIES 3700</strain>
    </source>
</reference>
<feature type="region of interest" description="Disordered" evidence="1">
    <location>
        <begin position="69"/>
        <end position="100"/>
    </location>
</feature>
<dbReference type="Gene3D" id="3.40.50.1820">
    <property type="entry name" value="alpha/beta hydrolase"/>
    <property type="match status" value="1"/>
</dbReference>
<dbReference type="GO" id="GO:0006629">
    <property type="term" value="P:lipid metabolic process"/>
    <property type="evidence" value="ECO:0007669"/>
    <property type="project" value="InterPro"/>
</dbReference>
<proteinExistence type="predicted"/>
<dbReference type="Proteomes" id="UP001165122">
    <property type="component" value="Unassembled WGS sequence"/>
</dbReference>
<evidence type="ECO:0000313" key="3">
    <source>
        <dbReference type="Proteomes" id="UP001165122"/>
    </source>
</evidence>